<dbReference type="Gene3D" id="2.60.200.30">
    <property type="entry name" value="Probable inorganic polyphosphate/atp-NAD kinase, domain 2"/>
    <property type="match status" value="1"/>
</dbReference>
<dbReference type="GO" id="GO:0019674">
    <property type="term" value="P:NAD+ metabolic process"/>
    <property type="evidence" value="ECO:0007669"/>
    <property type="project" value="InterPro"/>
</dbReference>
<dbReference type="AlphaFoldDB" id="A0A8J8PCK9"/>
<sequence length="253" mass="26185">MNVAVYDPPEPTASAETAPSDRVVDRTPSEVASDLSGRGIDLVAPEAADLLLTVGLDGLRAAVIADEQRPLFPIGIDAEWSPAATDVDGLADTVSQLADETASSLPTTAHRPLELSVADTTATAVCDCTLLTTQPARISEYAVEIDGLQRAEFRADGVVAATPLGSWGYARAAGGPRLAPDTGVAVVPIAPFAMQADNVVATPPLSLSVERDTEVTVFADDRRVVAGGSELTVDLSVGSPVSIVEGQWALDRQ</sequence>
<dbReference type="Pfam" id="PF20143">
    <property type="entry name" value="NAD_kinase_C"/>
    <property type="match status" value="1"/>
</dbReference>
<dbReference type="OrthoDB" id="170401at2157"/>
<dbReference type="GO" id="GO:0003951">
    <property type="term" value="F:NAD+ kinase activity"/>
    <property type="evidence" value="ECO:0007669"/>
    <property type="project" value="InterPro"/>
</dbReference>
<dbReference type="EMBL" id="RKLU01000002">
    <property type="protein sequence ID" value="TQQ82722.1"/>
    <property type="molecule type" value="Genomic_DNA"/>
</dbReference>
<keyword evidence="2" id="KW-0418">Kinase</keyword>
<accession>A0A8J8PCK9</accession>
<proteinExistence type="predicted"/>
<feature type="region of interest" description="Disordered" evidence="1">
    <location>
        <begin position="1"/>
        <end position="34"/>
    </location>
</feature>
<dbReference type="InterPro" id="IPR016064">
    <property type="entry name" value="NAD/diacylglycerol_kinase_sf"/>
</dbReference>
<gene>
    <name evidence="2" type="ORF">EGH24_04555</name>
</gene>
<reference evidence="2" key="1">
    <citation type="submission" date="2019-02" db="EMBL/GenBank/DDBJ databases">
        <title>Halonotius sp. a new haloarchaeum isolated from saline soil.</title>
        <authorList>
            <person name="Duran-Viseras A."/>
            <person name="Sanchez-Porro C."/>
            <person name="Ventosa A."/>
        </authorList>
    </citation>
    <scope>NUCLEOTIDE SEQUENCE</scope>
    <source>
        <strain evidence="2">F15B</strain>
    </source>
</reference>
<keyword evidence="2" id="KW-0808">Transferase</keyword>
<protein>
    <submittedName>
        <fullName evidence="2">NAD(+)/NADH kinase</fullName>
    </submittedName>
</protein>
<evidence type="ECO:0000313" key="2">
    <source>
        <dbReference type="EMBL" id="TQQ82722.1"/>
    </source>
</evidence>
<dbReference type="RefSeq" id="WP_142978987.1">
    <property type="nucleotide sequence ID" value="NZ_RKLU01000002.1"/>
</dbReference>
<evidence type="ECO:0000313" key="3">
    <source>
        <dbReference type="Proteomes" id="UP000705823"/>
    </source>
</evidence>
<organism evidence="2 3">
    <name type="scientific">Halonotius terrestris</name>
    <dbReference type="NCBI Taxonomy" id="2487750"/>
    <lineage>
        <taxon>Archaea</taxon>
        <taxon>Methanobacteriati</taxon>
        <taxon>Methanobacteriota</taxon>
        <taxon>Stenosarchaea group</taxon>
        <taxon>Halobacteria</taxon>
        <taxon>Halobacteriales</taxon>
        <taxon>Haloferacaceae</taxon>
        <taxon>Halonotius</taxon>
    </lineage>
</organism>
<name>A0A8J8PCK9_9EURY</name>
<comment type="caution">
    <text evidence="2">The sequence shown here is derived from an EMBL/GenBank/DDBJ whole genome shotgun (WGS) entry which is preliminary data.</text>
</comment>
<keyword evidence="3" id="KW-1185">Reference proteome</keyword>
<dbReference type="Proteomes" id="UP000705823">
    <property type="component" value="Unassembled WGS sequence"/>
</dbReference>
<dbReference type="SUPFAM" id="SSF111331">
    <property type="entry name" value="NAD kinase/diacylglycerol kinase-like"/>
    <property type="match status" value="1"/>
</dbReference>
<dbReference type="InterPro" id="IPR017437">
    <property type="entry name" value="ATP-NAD_kinase_PpnK-typ_C"/>
</dbReference>
<evidence type="ECO:0000256" key="1">
    <source>
        <dbReference type="SAM" id="MobiDB-lite"/>
    </source>
</evidence>